<sequence length="96" mass="11010">MAKNTRYERVSAVAVAMMVSGKWSTKDYEILSRWFKVRSEKEEGCFTASPKGQLIKGNQRKTLPRKTLLVNWECYKYLDLKIFLSRATPGISASSK</sequence>
<proteinExistence type="predicted"/>
<keyword evidence="2" id="KW-1185">Reference proteome</keyword>
<gene>
    <name evidence="1" type="ORF">AVEN_165051_1</name>
</gene>
<name>A0A4Y2KM10_ARAVE</name>
<evidence type="ECO:0000313" key="1">
    <source>
        <dbReference type="EMBL" id="GBN03298.1"/>
    </source>
</evidence>
<dbReference type="EMBL" id="BGPR01004782">
    <property type="protein sequence ID" value="GBN03298.1"/>
    <property type="molecule type" value="Genomic_DNA"/>
</dbReference>
<comment type="caution">
    <text evidence="1">The sequence shown here is derived from an EMBL/GenBank/DDBJ whole genome shotgun (WGS) entry which is preliminary data.</text>
</comment>
<reference evidence="1 2" key="1">
    <citation type="journal article" date="2019" name="Sci. Rep.">
        <title>Orb-weaving spider Araneus ventricosus genome elucidates the spidroin gene catalogue.</title>
        <authorList>
            <person name="Kono N."/>
            <person name="Nakamura H."/>
            <person name="Ohtoshi R."/>
            <person name="Moran D.A.P."/>
            <person name="Shinohara A."/>
            <person name="Yoshida Y."/>
            <person name="Fujiwara M."/>
            <person name="Mori M."/>
            <person name="Tomita M."/>
            <person name="Arakawa K."/>
        </authorList>
    </citation>
    <scope>NUCLEOTIDE SEQUENCE [LARGE SCALE GENOMIC DNA]</scope>
</reference>
<dbReference type="AlphaFoldDB" id="A0A4Y2KM10"/>
<evidence type="ECO:0000313" key="2">
    <source>
        <dbReference type="Proteomes" id="UP000499080"/>
    </source>
</evidence>
<protein>
    <submittedName>
        <fullName evidence="1">Uncharacterized protein</fullName>
    </submittedName>
</protein>
<dbReference type="Proteomes" id="UP000499080">
    <property type="component" value="Unassembled WGS sequence"/>
</dbReference>
<accession>A0A4Y2KM10</accession>
<organism evidence="1 2">
    <name type="scientific">Araneus ventricosus</name>
    <name type="common">Orbweaver spider</name>
    <name type="synonym">Epeira ventricosa</name>
    <dbReference type="NCBI Taxonomy" id="182803"/>
    <lineage>
        <taxon>Eukaryota</taxon>
        <taxon>Metazoa</taxon>
        <taxon>Ecdysozoa</taxon>
        <taxon>Arthropoda</taxon>
        <taxon>Chelicerata</taxon>
        <taxon>Arachnida</taxon>
        <taxon>Araneae</taxon>
        <taxon>Araneomorphae</taxon>
        <taxon>Entelegynae</taxon>
        <taxon>Araneoidea</taxon>
        <taxon>Araneidae</taxon>
        <taxon>Araneus</taxon>
    </lineage>
</organism>